<dbReference type="AlphaFoldDB" id="A0A3P7F8C7"/>
<sequence>MRSQRDSEEIHETKEYLMNLVQQVNDAPDLKWKVEPYYQSGYKVTLVLAYLT</sequence>
<name>A0A3P7F8C7_TOXCA</name>
<organism evidence="1">
    <name type="scientific">Toxocara canis</name>
    <name type="common">Canine roundworm</name>
    <dbReference type="NCBI Taxonomy" id="6265"/>
    <lineage>
        <taxon>Eukaryota</taxon>
        <taxon>Metazoa</taxon>
        <taxon>Ecdysozoa</taxon>
        <taxon>Nematoda</taxon>
        <taxon>Chromadorea</taxon>
        <taxon>Rhabditida</taxon>
        <taxon>Spirurina</taxon>
        <taxon>Ascaridomorpha</taxon>
        <taxon>Ascaridoidea</taxon>
        <taxon>Toxocaridae</taxon>
        <taxon>Toxocara</taxon>
    </lineage>
</organism>
<proteinExistence type="predicted"/>
<gene>
    <name evidence="1" type="ORF">TCNE_LOCUS4376</name>
</gene>
<accession>A0A3P7F8C7</accession>
<reference evidence="1" key="1">
    <citation type="submission" date="2018-11" db="EMBL/GenBank/DDBJ databases">
        <authorList>
            <consortium name="Pathogen Informatics"/>
        </authorList>
    </citation>
    <scope>NUCLEOTIDE SEQUENCE [LARGE SCALE GENOMIC DNA]</scope>
</reference>
<protein>
    <submittedName>
        <fullName evidence="1">Uncharacterized protein</fullName>
    </submittedName>
</protein>
<evidence type="ECO:0000313" key="1">
    <source>
        <dbReference type="EMBL" id="VDM30093.1"/>
    </source>
</evidence>
<dbReference type="EMBL" id="UYWY01007278">
    <property type="protein sequence ID" value="VDM30093.1"/>
    <property type="molecule type" value="Genomic_DNA"/>
</dbReference>